<dbReference type="RefSeq" id="WP_143235891.1">
    <property type="nucleotide sequence ID" value="NZ_VJWL01000002.1"/>
</dbReference>
<comment type="caution">
    <text evidence="1">The sequence shown here is derived from an EMBL/GenBank/DDBJ whole genome shotgun (WGS) entry which is preliminary data.</text>
</comment>
<protein>
    <submittedName>
        <fullName evidence="1">Uncharacterized protein</fullName>
    </submittedName>
</protein>
<evidence type="ECO:0000313" key="2">
    <source>
        <dbReference type="Proteomes" id="UP000320359"/>
    </source>
</evidence>
<dbReference type="AlphaFoldDB" id="A0A552X1S9"/>
<evidence type="ECO:0000313" key="1">
    <source>
        <dbReference type="EMBL" id="TRW48906.1"/>
    </source>
</evidence>
<dbReference type="EMBL" id="VJWL01000002">
    <property type="protein sequence ID" value="TRW48906.1"/>
    <property type="molecule type" value="Genomic_DNA"/>
</dbReference>
<sequence length="155" mass="17289">MRILERREIELNQITTFDPRVAGFIAELSDRDFVAVSSGFTEEAAFDLALLHPIFLSQRNNKIFVVAGAKTFQVVKSVLRPESKVGCFIVQGTSDEILRLAKTDLVGSPCLFSLSTKVAQQTKKLVDVLGGESASRIHSDLRSIRGMTRIHERRK</sequence>
<proteinExistence type="predicted"/>
<keyword evidence="2" id="KW-1185">Reference proteome</keyword>
<accession>A0A552X1S9</accession>
<dbReference type="Proteomes" id="UP000320359">
    <property type="component" value="Unassembled WGS sequence"/>
</dbReference>
<organism evidence="1 2">
    <name type="scientific">Aliidiomarina halalkaliphila</name>
    <dbReference type="NCBI Taxonomy" id="2593535"/>
    <lineage>
        <taxon>Bacteria</taxon>
        <taxon>Pseudomonadati</taxon>
        <taxon>Pseudomonadota</taxon>
        <taxon>Gammaproteobacteria</taxon>
        <taxon>Alteromonadales</taxon>
        <taxon>Idiomarinaceae</taxon>
        <taxon>Aliidiomarina</taxon>
    </lineage>
</organism>
<name>A0A552X1S9_9GAMM</name>
<reference evidence="1 2" key="1">
    <citation type="submission" date="2019-07" db="EMBL/GenBank/DDBJ databases">
        <authorList>
            <person name="Yang M."/>
            <person name="Zhao D."/>
            <person name="Xiang H."/>
        </authorList>
    </citation>
    <scope>NUCLEOTIDE SEQUENCE [LARGE SCALE GENOMIC DNA]</scope>
    <source>
        <strain evidence="1 2">IM1326</strain>
    </source>
</reference>
<dbReference type="OrthoDB" id="5766683at2"/>
<gene>
    <name evidence="1" type="ORF">FM042_07950</name>
</gene>